<dbReference type="OrthoDB" id="7873006at2"/>
<gene>
    <name evidence="1" type="ORF">PhaeoP97_03102</name>
</gene>
<evidence type="ECO:0000313" key="2">
    <source>
        <dbReference type="Proteomes" id="UP000183859"/>
    </source>
</evidence>
<proteinExistence type="predicted"/>
<dbReference type="NCBIfam" id="NF047331">
    <property type="entry name" value="phage_HTJ"/>
    <property type="match status" value="1"/>
</dbReference>
<dbReference type="STRING" id="1844006.PhaeoP97_03102"/>
<dbReference type="EMBL" id="CP016364">
    <property type="protein sequence ID" value="APG48475.1"/>
    <property type="molecule type" value="Genomic_DNA"/>
</dbReference>
<keyword evidence="2" id="KW-1185">Reference proteome</keyword>
<organism evidence="1 2">
    <name type="scientific">Phaeobacter porticola</name>
    <dbReference type="NCBI Taxonomy" id="1844006"/>
    <lineage>
        <taxon>Bacteria</taxon>
        <taxon>Pseudomonadati</taxon>
        <taxon>Pseudomonadota</taxon>
        <taxon>Alphaproteobacteria</taxon>
        <taxon>Rhodobacterales</taxon>
        <taxon>Roseobacteraceae</taxon>
        <taxon>Phaeobacter</taxon>
    </lineage>
</organism>
<reference evidence="2" key="1">
    <citation type="submission" date="2016-07" db="EMBL/GenBank/DDBJ databases">
        <title>Phaeobacter portensis sp. nov., a tropodithietic acid producing bacterium isolated from a German harbor.</title>
        <authorList>
            <person name="Freese H.M."/>
            <person name="Bunk B."/>
            <person name="Breider S."/>
            <person name="Brinkhoff T."/>
        </authorList>
    </citation>
    <scope>NUCLEOTIDE SEQUENCE [LARGE SCALE GENOMIC DNA]</scope>
    <source>
        <strain evidence="2">P97</strain>
    </source>
</reference>
<dbReference type="RefSeq" id="WP_072505808.1">
    <property type="nucleotide sequence ID" value="NZ_CP016364.1"/>
</dbReference>
<sequence>MALTVAKLTQARDALMESRANGARSFTDQNGERVEFKSDSEMAKALAALDREIAALSGRAAPTTLHFATSKGTT</sequence>
<dbReference type="Proteomes" id="UP000183859">
    <property type="component" value="Chromosome"/>
</dbReference>
<dbReference type="KEGG" id="php:PhaeoP97_03102"/>
<dbReference type="AlphaFoldDB" id="A0A1L3I8V8"/>
<accession>A0A1L3I8V8</accession>
<evidence type="ECO:0000313" key="1">
    <source>
        <dbReference type="EMBL" id="APG48475.1"/>
    </source>
</evidence>
<name>A0A1L3I8V8_9RHOB</name>
<protein>
    <submittedName>
        <fullName evidence="1">Uncharacterized protein</fullName>
    </submittedName>
</protein>